<dbReference type="InterPro" id="IPR055568">
    <property type="entry name" value="DUF7144"/>
</dbReference>
<evidence type="ECO:0000256" key="1">
    <source>
        <dbReference type="SAM" id="MobiDB-lite"/>
    </source>
</evidence>
<feature type="region of interest" description="Disordered" evidence="1">
    <location>
        <begin position="141"/>
        <end position="168"/>
    </location>
</feature>
<feature type="transmembrane region" description="Helical" evidence="2">
    <location>
        <begin position="115"/>
        <end position="135"/>
    </location>
</feature>
<dbReference type="Proteomes" id="UP001550535">
    <property type="component" value="Unassembled WGS sequence"/>
</dbReference>
<sequence>MSENMRVAGGGNRVEQGIAAGTSIGAAIIMTTIGLLQFFQGIAAVAQDELIVQGPRYTFAFDSTAWGWVHIVVGAVMAATGIALITGVAWARVTAIVIAALSILSNFLWLPYYPWWSTLIIALDVVVIWAISTWNPQTTAPSAARTAETGAAPPSPETGAAPPTRGAG</sequence>
<feature type="transmembrane region" description="Helical" evidence="2">
    <location>
        <begin position="65"/>
        <end position="85"/>
    </location>
</feature>
<evidence type="ECO:0000256" key="2">
    <source>
        <dbReference type="SAM" id="Phobius"/>
    </source>
</evidence>
<feature type="transmembrane region" description="Helical" evidence="2">
    <location>
        <begin position="21"/>
        <end position="45"/>
    </location>
</feature>
<dbReference type="RefSeq" id="WP_084489148.1">
    <property type="nucleotide sequence ID" value="NZ_JBEYBM010000011.1"/>
</dbReference>
<feature type="domain" description="DUF7144" evidence="3">
    <location>
        <begin position="24"/>
        <end position="135"/>
    </location>
</feature>
<keyword evidence="2" id="KW-1133">Transmembrane helix</keyword>
<keyword evidence="2" id="KW-0812">Transmembrane</keyword>
<evidence type="ECO:0000313" key="4">
    <source>
        <dbReference type="EMBL" id="MEU2121970.1"/>
    </source>
</evidence>
<organism evidence="4 5">
    <name type="scientific">Nocardia niwae</name>
    <dbReference type="NCBI Taxonomy" id="626084"/>
    <lineage>
        <taxon>Bacteria</taxon>
        <taxon>Bacillati</taxon>
        <taxon>Actinomycetota</taxon>
        <taxon>Actinomycetes</taxon>
        <taxon>Mycobacteriales</taxon>
        <taxon>Nocardiaceae</taxon>
        <taxon>Nocardia</taxon>
    </lineage>
</organism>
<protein>
    <recommendedName>
        <fullName evidence="3">DUF7144 domain-containing protein</fullName>
    </recommendedName>
</protein>
<name>A0ABV2X7V2_9NOCA</name>
<gene>
    <name evidence="4" type="ORF">ABZ507_09045</name>
</gene>
<proteinExistence type="predicted"/>
<dbReference type="EMBL" id="JBEYBR010000017">
    <property type="protein sequence ID" value="MEU2121970.1"/>
    <property type="molecule type" value="Genomic_DNA"/>
</dbReference>
<accession>A0ABV2X7V2</accession>
<evidence type="ECO:0000259" key="3">
    <source>
        <dbReference type="Pfam" id="PF23636"/>
    </source>
</evidence>
<keyword evidence="5" id="KW-1185">Reference proteome</keyword>
<reference evidence="4 5" key="1">
    <citation type="submission" date="2024-06" db="EMBL/GenBank/DDBJ databases">
        <title>The Natural Products Discovery Center: Release of the First 8490 Sequenced Strains for Exploring Actinobacteria Biosynthetic Diversity.</title>
        <authorList>
            <person name="Kalkreuter E."/>
            <person name="Kautsar S.A."/>
            <person name="Yang D."/>
            <person name="Bader C.D."/>
            <person name="Teijaro C.N."/>
            <person name="Fluegel L."/>
            <person name="Davis C.M."/>
            <person name="Simpson J.R."/>
            <person name="Lauterbach L."/>
            <person name="Steele A.D."/>
            <person name="Gui C."/>
            <person name="Meng S."/>
            <person name="Li G."/>
            <person name="Viehrig K."/>
            <person name="Ye F."/>
            <person name="Su P."/>
            <person name="Kiefer A.F."/>
            <person name="Nichols A."/>
            <person name="Cepeda A.J."/>
            <person name="Yan W."/>
            <person name="Fan B."/>
            <person name="Jiang Y."/>
            <person name="Adhikari A."/>
            <person name="Zheng C.-J."/>
            <person name="Schuster L."/>
            <person name="Cowan T.M."/>
            <person name="Smanski M.J."/>
            <person name="Chevrette M.G."/>
            <person name="De Carvalho L.P.S."/>
            <person name="Shen B."/>
        </authorList>
    </citation>
    <scope>NUCLEOTIDE SEQUENCE [LARGE SCALE GENOMIC DNA]</scope>
    <source>
        <strain evidence="4 5">NPDC019434</strain>
    </source>
</reference>
<dbReference type="Pfam" id="PF23636">
    <property type="entry name" value="DUF7144"/>
    <property type="match status" value="1"/>
</dbReference>
<feature type="transmembrane region" description="Helical" evidence="2">
    <location>
        <begin position="90"/>
        <end position="109"/>
    </location>
</feature>
<keyword evidence="2" id="KW-0472">Membrane</keyword>
<evidence type="ECO:0000313" key="5">
    <source>
        <dbReference type="Proteomes" id="UP001550535"/>
    </source>
</evidence>
<comment type="caution">
    <text evidence="4">The sequence shown here is derived from an EMBL/GenBank/DDBJ whole genome shotgun (WGS) entry which is preliminary data.</text>
</comment>